<gene>
    <name evidence="4" type="ORF">MCNS_10780</name>
</gene>
<feature type="transmembrane region" description="Helical" evidence="2">
    <location>
        <begin position="155"/>
        <end position="176"/>
    </location>
</feature>
<feature type="transmembrane region" description="Helical" evidence="2">
    <location>
        <begin position="95"/>
        <end position="118"/>
    </location>
</feature>
<proteinExistence type="predicted"/>
<sequence length="313" mass="32840">MMDKPTGRVVALIVLLIAAAAALRGYLPAQAHAPLSSAGGNRAAMMFVIAALAGTLALMTVAIIARLRDPRAVAPTTFDVSDMLGGGRGRPSWRVLLIGFAVIAAWLVIAMLLAHLFVPHEVAPAPPPSQSATTAPPHPTVPAPTPHPHNDPGDMIGVLLASAVPLLLIIVAAAVINTRRRFGRPAQGISTGEGVAGQAPAQHPELLVRAAEVGLAEIADLSREPREAIIACYAAMERELANVPGAAPQDFDTPTEVLARAVHRHALHADNAVQLVNLFEEARFSPHVMNEGHRQVAVRVLQLVLDELAVSVP</sequence>
<keyword evidence="5" id="KW-1185">Reference proteome</keyword>
<evidence type="ECO:0000313" key="4">
    <source>
        <dbReference type="EMBL" id="BBZ38015.1"/>
    </source>
</evidence>
<dbReference type="InterPro" id="IPR025403">
    <property type="entry name" value="TgpA-like_C"/>
</dbReference>
<accession>A0A7I7Y8I5</accession>
<keyword evidence="2" id="KW-1133">Transmembrane helix</keyword>
<dbReference type="EMBL" id="AP022613">
    <property type="protein sequence ID" value="BBZ38015.1"/>
    <property type="molecule type" value="Genomic_DNA"/>
</dbReference>
<evidence type="ECO:0000313" key="5">
    <source>
        <dbReference type="Proteomes" id="UP000467385"/>
    </source>
</evidence>
<keyword evidence="2" id="KW-0472">Membrane</keyword>
<feature type="domain" description="Protein-glutamine gamma-glutamyltransferase-like C-terminal" evidence="3">
    <location>
        <begin position="232"/>
        <end position="301"/>
    </location>
</feature>
<protein>
    <recommendedName>
        <fullName evidence="3">Protein-glutamine gamma-glutamyltransferase-like C-terminal domain-containing protein</fullName>
    </recommendedName>
</protein>
<reference evidence="4 5" key="1">
    <citation type="journal article" date="2019" name="Emerg. Microbes Infect.">
        <title>Comprehensive subspecies identification of 175 nontuberculous mycobacteria species based on 7547 genomic profiles.</title>
        <authorList>
            <person name="Matsumoto Y."/>
            <person name="Kinjo T."/>
            <person name="Motooka D."/>
            <person name="Nabeya D."/>
            <person name="Jung N."/>
            <person name="Uechi K."/>
            <person name="Horii T."/>
            <person name="Iida T."/>
            <person name="Fujita J."/>
            <person name="Nakamura S."/>
        </authorList>
    </citation>
    <scope>NUCLEOTIDE SEQUENCE [LARGE SCALE GENOMIC DNA]</scope>
    <source>
        <strain evidence="4 5">JCM 14738</strain>
    </source>
</reference>
<evidence type="ECO:0000256" key="2">
    <source>
        <dbReference type="SAM" id="Phobius"/>
    </source>
</evidence>
<dbReference type="Proteomes" id="UP000467385">
    <property type="component" value="Chromosome"/>
</dbReference>
<evidence type="ECO:0000256" key="1">
    <source>
        <dbReference type="SAM" id="MobiDB-lite"/>
    </source>
</evidence>
<feature type="region of interest" description="Disordered" evidence="1">
    <location>
        <begin position="124"/>
        <end position="150"/>
    </location>
</feature>
<feature type="transmembrane region" description="Helical" evidence="2">
    <location>
        <begin position="43"/>
        <end position="65"/>
    </location>
</feature>
<feature type="compositionally biased region" description="Pro residues" evidence="1">
    <location>
        <begin position="136"/>
        <end position="147"/>
    </location>
</feature>
<evidence type="ECO:0000259" key="3">
    <source>
        <dbReference type="Pfam" id="PF13559"/>
    </source>
</evidence>
<organism evidence="4 5">
    <name type="scientific">Mycobacterium conspicuum</name>
    <dbReference type="NCBI Taxonomy" id="44010"/>
    <lineage>
        <taxon>Bacteria</taxon>
        <taxon>Bacillati</taxon>
        <taxon>Actinomycetota</taxon>
        <taxon>Actinomycetes</taxon>
        <taxon>Mycobacteriales</taxon>
        <taxon>Mycobacteriaceae</taxon>
        <taxon>Mycobacterium</taxon>
    </lineage>
</organism>
<dbReference type="AlphaFoldDB" id="A0A7I7Y8I5"/>
<dbReference type="Pfam" id="PF13559">
    <property type="entry name" value="DUF4129"/>
    <property type="match status" value="1"/>
</dbReference>
<name>A0A7I7Y8I5_9MYCO</name>
<keyword evidence="2" id="KW-0812">Transmembrane</keyword>